<organism evidence="3 4">
    <name type="scientific">Roseibium album</name>
    <dbReference type="NCBI Taxonomy" id="311410"/>
    <lineage>
        <taxon>Bacteria</taxon>
        <taxon>Pseudomonadati</taxon>
        <taxon>Pseudomonadota</taxon>
        <taxon>Alphaproteobacteria</taxon>
        <taxon>Hyphomicrobiales</taxon>
        <taxon>Stappiaceae</taxon>
        <taxon>Roseibium</taxon>
    </lineage>
</organism>
<feature type="transmembrane region" description="Helical" evidence="2">
    <location>
        <begin position="12"/>
        <end position="31"/>
    </location>
</feature>
<dbReference type="RefSeq" id="WP_158510419.1">
    <property type="nucleotide sequence ID" value="NZ_CXWA01000011.1"/>
</dbReference>
<dbReference type="Proteomes" id="UP000049983">
    <property type="component" value="Unassembled WGS sequence"/>
</dbReference>
<feature type="region of interest" description="Disordered" evidence="1">
    <location>
        <begin position="36"/>
        <end position="57"/>
    </location>
</feature>
<keyword evidence="2" id="KW-0472">Membrane</keyword>
<keyword evidence="2" id="KW-1133">Transmembrane helix</keyword>
<evidence type="ECO:0000256" key="1">
    <source>
        <dbReference type="SAM" id="MobiDB-lite"/>
    </source>
</evidence>
<evidence type="ECO:0000313" key="4">
    <source>
        <dbReference type="Proteomes" id="UP000049983"/>
    </source>
</evidence>
<keyword evidence="4" id="KW-1185">Reference proteome</keyword>
<name>A0A0M6ZIG0_9HYPH</name>
<evidence type="ECO:0000313" key="3">
    <source>
        <dbReference type="EMBL" id="CTQ76013.1"/>
    </source>
</evidence>
<protein>
    <submittedName>
        <fullName evidence="3">Uncharacterized protein</fullName>
    </submittedName>
</protein>
<sequence>MFTLRPAFPSGFYVVGAATTAALLVIAALSADPAETQHMKASTPTPSPQILAMELNQ</sequence>
<gene>
    <name evidence="3" type="ORF">LA5096_04618</name>
</gene>
<reference evidence="4" key="1">
    <citation type="submission" date="2015-07" db="EMBL/GenBank/DDBJ databases">
        <authorList>
            <person name="Rodrigo-Torres Lidia"/>
            <person name="Arahal R.David."/>
        </authorList>
    </citation>
    <scope>NUCLEOTIDE SEQUENCE [LARGE SCALE GENOMIC DNA]</scope>
    <source>
        <strain evidence="4">CECT 5096</strain>
    </source>
</reference>
<keyword evidence="2" id="KW-0812">Transmembrane</keyword>
<evidence type="ECO:0000256" key="2">
    <source>
        <dbReference type="SAM" id="Phobius"/>
    </source>
</evidence>
<dbReference type="GeneID" id="97673646"/>
<accession>A0A0M6ZIG0</accession>
<dbReference type="STRING" id="311410.LA5095_04085"/>
<proteinExistence type="predicted"/>
<dbReference type="AlphaFoldDB" id="A0A0M6ZIG0"/>
<dbReference type="EMBL" id="CXWC01000012">
    <property type="protein sequence ID" value="CTQ76013.1"/>
    <property type="molecule type" value="Genomic_DNA"/>
</dbReference>